<evidence type="ECO:0000256" key="7">
    <source>
        <dbReference type="SAM" id="MobiDB-lite"/>
    </source>
</evidence>
<evidence type="ECO:0000256" key="8">
    <source>
        <dbReference type="SAM" id="Phobius"/>
    </source>
</evidence>
<dbReference type="PANTHER" id="PTHR30269:SF38">
    <property type="entry name" value="SULFITE EXPORTER TAUE_SAFE"/>
    <property type="match status" value="1"/>
</dbReference>
<dbReference type="HOGENOM" id="CLU_872509_0_0_1"/>
<sequence length="322" mass="33834">MAATRGEYATYGVGAFLACVSRGVTGVGAAILFLVTWVVFSVAGAETSSLKDTVALEAFVGLVTMVPFITSANIREHTNWVILASFLPCQAASVPLGALALQRVSPAYLELTFSALIALFVSERTGAFGYVARKCGGGESTTTVSTTAGDGDGDARGVNAPDVETGEEVEARANWWKEPKKFLMLPVDNDGLTFNGENWKFMLCWAVAGCMSGFLGGMTGTHGPPAIACYTMMKVSKDIVRATSAAILVTVMCSRLVTYAVNGMFDISKPGVYGTAGGCGLAGVFLGIYAQKFVDKDQFTKILLGILGLGSVLMLYKGIEDL</sequence>
<keyword evidence="5 8" id="KW-1133">Transmembrane helix</keyword>
<evidence type="ECO:0000256" key="5">
    <source>
        <dbReference type="ARBA" id="ARBA00022989"/>
    </source>
</evidence>
<dbReference type="AlphaFoldDB" id="A4RX42"/>
<feature type="transmembrane region" description="Helical" evidence="8">
    <location>
        <begin position="302"/>
        <end position="319"/>
    </location>
</feature>
<dbReference type="eggNOG" id="ENOG502SFI6">
    <property type="taxonomic scope" value="Eukaryota"/>
</dbReference>
<organism evidence="9 10">
    <name type="scientific">Ostreococcus lucimarinus (strain CCE9901)</name>
    <dbReference type="NCBI Taxonomy" id="436017"/>
    <lineage>
        <taxon>Eukaryota</taxon>
        <taxon>Viridiplantae</taxon>
        <taxon>Chlorophyta</taxon>
        <taxon>Mamiellophyceae</taxon>
        <taxon>Mamiellales</taxon>
        <taxon>Bathycoccaceae</taxon>
        <taxon>Ostreococcus</taxon>
    </lineage>
</organism>
<evidence type="ECO:0000313" key="10">
    <source>
        <dbReference type="Proteomes" id="UP000001568"/>
    </source>
</evidence>
<dbReference type="Pfam" id="PF01925">
    <property type="entry name" value="TauE"/>
    <property type="match status" value="1"/>
</dbReference>
<evidence type="ECO:0000256" key="6">
    <source>
        <dbReference type="ARBA" id="ARBA00023136"/>
    </source>
</evidence>
<name>A4RX42_OSTLU</name>
<feature type="transmembrane region" description="Helical" evidence="8">
    <location>
        <begin position="80"/>
        <end position="101"/>
    </location>
</feature>
<dbReference type="PROSITE" id="PS51257">
    <property type="entry name" value="PROKAR_LIPOPROTEIN"/>
    <property type="match status" value="1"/>
</dbReference>
<dbReference type="RefSeq" id="XP_001417692.1">
    <property type="nucleotide sequence ID" value="XM_001417655.1"/>
</dbReference>
<dbReference type="InterPro" id="IPR002781">
    <property type="entry name" value="TM_pro_TauE-like"/>
</dbReference>
<keyword evidence="3" id="KW-1003">Cell membrane</keyword>
<dbReference type="PANTHER" id="PTHR30269">
    <property type="entry name" value="TRANSMEMBRANE PROTEIN YFCA"/>
    <property type="match status" value="1"/>
</dbReference>
<dbReference type="OrthoDB" id="543127at2759"/>
<dbReference type="Proteomes" id="UP000001568">
    <property type="component" value="Chromosome 5"/>
</dbReference>
<dbReference type="EMBL" id="CP000585">
    <property type="protein sequence ID" value="ABO95985.1"/>
    <property type="molecule type" value="Genomic_DNA"/>
</dbReference>
<dbReference type="GO" id="GO:0005886">
    <property type="term" value="C:plasma membrane"/>
    <property type="evidence" value="ECO:0007669"/>
    <property type="project" value="UniProtKB-SubCell"/>
</dbReference>
<proteinExistence type="predicted"/>
<dbReference type="OMA" id="IREHTNW"/>
<keyword evidence="10" id="KW-1185">Reference proteome</keyword>
<dbReference type="GeneID" id="5001975"/>
<reference evidence="9 10" key="1">
    <citation type="journal article" date="2007" name="Proc. Natl. Acad. Sci. U.S.A.">
        <title>The tiny eukaryote Ostreococcus provides genomic insights into the paradox of plankton speciation.</title>
        <authorList>
            <person name="Palenik B."/>
            <person name="Grimwood J."/>
            <person name="Aerts A."/>
            <person name="Rouze P."/>
            <person name="Salamov A."/>
            <person name="Putnam N."/>
            <person name="Dupont C."/>
            <person name="Jorgensen R."/>
            <person name="Derelle E."/>
            <person name="Rombauts S."/>
            <person name="Zhou K."/>
            <person name="Otillar R."/>
            <person name="Merchant S.S."/>
            <person name="Podell S."/>
            <person name="Gaasterland T."/>
            <person name="Napoli C."/>
            <person name="Gendler K."/>
            <person name="Manuell A."/>
            <person name="Tai V."/>
            <person name="Vallon O."/>
            <person name="Piganeau G."/>
            <person name="Jancek S."/>
            <person name="Heijde M."/>
            <person name="Jabbari K."/>
            <person name="Bowler C."/>
            <person name="Lohr M."/>
            <person name="Robbens S."/>
            <person name="Werner G."/>
            <person name="Dubchak I."/>
            <person name="Pazour G.J."/>
            <person name="Ren Q."/>
            <person name="Paulsen I."/>
            <person name="Delwiche C."/>
            <person name="Schmutz J."/>
            <person name="Rokhsar D."/>
            <person name="Van de Peer Y."/>
            <person name="Moreau H."/>
            <person name="Grigoriev I.V."/>
        </authorList>
    </citation>
    <scope>NUCLEOTIDE SEQUENCE [LARGE SCALE GENOMIC DNA]</scope>
    <source>
        <strain evidence="9 10">CCE9901</strain>
    </source>
</reference>
<dbReference type="Gramene" id="ABO95985">
    <property type="protein sequence ID" value="ABO95985"/>
    <property type="gene ID" value="OSTLU_31561"/>
</dbReference>
<protein>
    <submittedName>
        <fullName evidence="9">Uncharacterized protein</fullName>
    </submittedName>
</protein>
<feature type="transmembrane region" description="Helical" evidence="8">
    <location>
        <begin position="271"/>
        <end position="290"/>
    </location>
</feature>
<feature type="region of interest" description="Disordered" evidence="7">
    <location>
        <begin position="141"/>
        <end position="160"/>
    </location>
</feature>
<dbReference type="InterPro" id="IPR052017">
    <property type="entry name" value="TSUP"/>
</dbReference>
<evidence type="ECO:0000256" key="3">
    <source>
        <dbReference type="ARBA" id="ARBA00022475"/>
    </source>
</evidence>
<evidence type="ECO:0000256" key="1">
    <source>
        <dbReference type="ARBA" id="ARBA00004651"/>
    </source>
</evidence>
<feature type="transmembrane region" description="Helical" evidence="8">
    <location>
        <begin position="15"/>
        <end position="42"/>
    </location>
</feature>
<gene>
    <name evidence="9" type="ORF">OSTLU_31561</name>
</gene>
<dbReference type="KEGG" id="olu:OSTLU_31561"/>
<feature type="transmembrane region" description="Helical" evidence="8">
    <location>
        <begin position="54"/>
        <end position="74"/>
    </location>
</feature>
<accession>A4RX42</accession>
<comment type="subcellular location">
    <subcellularLocation>
        <location evidence="1">Cell membrane</location>
        <topology evidence="1">Multi-pass membrane protein</topology>
    </subcellularLocation>
</comment>
<keyword evidence="4 8" id="KW-0812">Transmembrane</keyword>
<keyword evidence="6 8" id="KW-0472">Membrane</keyword>
<evidence type="ECO:0000256" key="4">
    <source>
        <dbReference type="ARBA" id="ARBA00022692"/>
    </source>
</evidence>
<evidence type="ECO:0000256" key="2">
    <source>
        <dbReference type="ARBA" id="ARBA00022448"/>
    </source>
</evidence>
<feature type="transmembrane region" description="Helical" evidence="8">
    <location>
        <begin position="242"/>
        <end position="265"/>
    </location>
</feature>
<keyword evidence="2" id="KW-0813">Transport</keyword>
<evidence type="ECO:0000313" key="9">
    <source>
        <dbReference type="EMBL" id="ABO95985.1"/>
    </source>
</evidence>